<evidence type="ECO:0008006" key="4">
    <source>
        <dbReference type="Google" id="ProtNLM"/>
    </source>
</evidence>
<dbReference type="RefSeq" id="WP_238714298.1">
    <property type="nucleotide sequence ID" value="NZ_JAEPBH010000031.1"/>
</dbReference>
<accession>A0A8K0V898</accession>
<keyword evidence="1" id="KW-1133">Transmembrane helix</keyword>
<evidence type="ECO:0000313" key="3">
    <source>
        <dbReference type="Proteomes" id="UP000659047"/>
    </source>
</evidence>
<name>A0A8K0V898_9ENTR</name>
<evidence type="ECO:0000256" key="1">
    <source>
        <dbReference type="SAM" id="Phobius"/>
    </source>
</evidence>
<keyword evidence="3" id="KW-1185">Reference proteome</keyword>
<reference evidence="2" key="1">
    <citation type="submission" date="2021-01" db="EMBL/GenBank/DDBJ databases">
        <title>Intestinitalea alba gen. nov., sp. nov., a novel genus of the family Enterobacteriaceae, isolated from the gut of the plastic-eating mealworm Tenebrio molitor L.</title>
        <authorList>
            <person name="Yang Y."/>
        </authorList>
    </citation>
    <scope>NUCLEOTIDE SEQUENCE</scope>
    <source>
        <strain evidence="2">BIT-L3</strain>
    </source>
</reference>
<dbReference type="PANTHER" id="PTHR40278:SF1">
    <property type="entry name" value="DNA UTILIZATION PROTEIN HOFN"/>
    <property type="match status" value="1"/>
</dbReference>
<comment type="caution">
    <text evidence="2">The sequence shown here is derived from an EMBL/GenBank/DDBJ whole genome shotgun (WGS) entry which is preliminary data.</text>
</comment>
<dbReference type="PANTHER" id="PTHR40278">
    <property type="entry name" value="DNA UTILIZATION PROTEIN HOFN"/>
    <property type="match status" value="1"/>
</dbReference>
<feature type="transmembrane region" description="Helical" evidence="1">
    <location>
        <begin position="21"/>
        <end position="39"/>
    </location>
</feature>
<dbReference type="AlphaFoldDB" id="A0A8K0V898"/>
<gene>
    <name evidence="2" type="ORF">JJB97_12255</name>
</gene>
<dbReference type="InterPro" id="IPR052534">
    <property type="entry name" value="Extracell_DNA_Util/SecSys_Comp"/>
</dbReference>
<keyword evidence="1" id="KW-0472">Membrane</keyword>
<dbReference type="InterPro" id="IPR007813">
    <property type="entry name" value="PilN"/>
</dbReference>
<proteinExistence type="predicted"/>
<dbReference type="EMBL" id="JAEPBH010000031">
    <property type="protein sequence ID" value="MBK4716082.1"/>
    <property type="molecule type" value="Genomic_DNA"/>
</dbReference>
<sequence>MIPPANLLAWRERRLKSRLRFWQLIMGGTLCAGLMWAGVGTLCGRQETLRHRLLADRDRAFVSHIVSLSAQTRASQQTLAERQDRARRYRLRQEKTRRWSDALNALAQAMPDQAWLTVVDVQAEKMRVEGLARDIACIDALEKAGLKLISQGALQRQNSGEWRFTMIFSTEFDRASLP</sequence>
<organism evidence="2 3">
    <name type="scientific">Tenebrionibacter intestinalis</name>
    <dbReference type="NCBI Taxonomy" id="2799638"/>
    <lineage>
        <taxon>Bacteria</taxon>
        <taxon>Pseudomonadati</taxon>
        <taxon>Pseudomonadota</taxon>
        <taxon>Gammaproteobacteria</taxon>
        <taxon>Enterobacterales</taxon>
        <taxon>Enterobacteriaceae</taxon>
        <taxon>Tenebrionibacter/Tenebrionicola group</taxon>
        <taxon>Tenebrionibacter</taxon>
    </lineage>
</organism>
<keyword evidence="1" id="KW-0812">Transmembrane</keyword>
<evidence type="ECO:0000313" key="2">
    <source>
        <dbReference type="EMBL" id="MBK4716082.1"/>
    </source>
</evidence>
<dbReference type="Proteomes" id="UP000659047">
    <property type="component" value="Unassembled WGS sequence"/>
</dbReference>
<protein>
    <recommendedName>
        <fullName evidence="4">Pilus assembly protein PilN</fullName>
    </recommendedName>
</protein>
<dbReference type="Pfam" id="PF05137">
    <property type="entry name" value="PilN"/>
    <property type="match status" value="1"/>
</dbReference>